<dbReference type="EMBL" id="JXTB01000064">
    <property type="protein sequence ID" value="PON68299.1"/>
    <property type="molecule type" value="Genomic_DNA"/>
</dbReference>
<dbReference type="Proteomes" id="UP000237105">
    <property type="component" value="Unassembled WGS sequence"/>
</dbReference>
<protein>
    <submittedName>
        <fullName evidence="2">Uncharacterized protein</fullName>
    </submittedName>
</protein>
<gene>
    <name evidence="2" type="ORF">PanWU01x14_096190</name>
</gene>
<sequence length="104" mass="11765">NDNKKCTSRRRRKLPEARPSLEQKLDQILTALAKANMKAEMAHKAILGLKDEVAEVNRDNAGLEGLLASEARSGRREDFDEEVQQESRIQQPLREVPAPSRSQM</sequence>
<comment type="caution">
    <text evidence="2">The sequence shown here is derived from an EMBL/GenBank/DDBJ whole genome shotgun (WGS) entry which is preliminary data.</text>
</comment>
<reference evidence="3" key="1">
    <citation type="submission" date="2016-06" db="EMBL/GenBank/DDBJ databases">
        <title>Parallel loss of symbiosis genes in relatives of nitrogen-fixing non-legume Parasponia.</title>
        <authorList>
            <person name="Van Velzen R."/>
            <person name="Holmer R."/>
            <person name="Bu F."/>
            <person name="Rutten L."/>
            <person name="Van Zeijl A."/>
            <person name="Liu W."/>
            <person name="Santuari L."/>
            <person name="Cao Q."/>
            <person name="Sharma T."/>
            <person name="Shen D."/>
            <person name="Roswanjaya Y."/>
            <person name="Wardhani T."/>
            <person name="Kalhor M.S."/>
            <person name="Jansen J."/>
            <person name="Van den Hoogen J."/>
            <person name="Gungor B."/>
            <person name="Hartog M."/>
            <person name="Hontelez J."/>
            <person name="Verver J."/>
            <person name="Yang W.-C."/>
            <person name="Schijlen E."/>
            <person name="Repin R."/>
            <person name="Schilthuizen M."/>
            <person name="Schranz E."/>
            <person name="Heidstra R."/>
            <person name="Miyata K."/>
            <person name="Fedorova E."/>
            <person name="Kohlen W."/>
            <person name="Bisseling T."/>
            <person name="Smit S."/>
            <person name="Geurts R."/>
        </authorList>
    </citation>
    <scope>NUCLEOTIDE SEQUENCE [LARGE SCALE GENOMIC DNA]</scope>
    <source>
        <strain evidence="3">cv. WU1-14</strain>
    </source>
</reference>
<feature type="region of interest" description="Disordered" evidence="1">
    <location>
        <begin position="1"/>
        <end position="20"/>
    </location>
</feature>
<evidence type="ECO:0000313" key="2">
    <source>
        <dbReference type="EMBL" id="PON68299.1"/>
    </source>
</evidence>
<accession>A0A2P5D4S1</accession>
<proteinExistence type="predicted"/>
<evidence type="ECO:0000313" key="3">
    <source>
        <dbReference type="Proteomes" id="UP000237105"/>
    </source>
</evidence>
<feature type="non-terminal residue" evidence="2">
    <location>
        <position position="1"/>
    </location>
</feature>
<feature type="compositionally biased region" description="Basic residues" evidence="1">
    <location>
        <begin position="1"/>
        <end position="13"/>
    </location>
</feature>
<organism evidence="2 3">
    <name type="scientific">Parasponia andersonii</name>
    <name type="common">Sponia andersonii</name>
    <dbReference type="NCBI Taxonomy" id="3476"/>
    <lineage>
        <taxon>Eukaryota</taxon>
        <taxon>Viridiplantae</taxon>
        <taxon>Streptophyta</taxon>
        <taxon>Embryophyta</taxon>
        <taxon>Tracheophyta</taxon>
        <taxon>Spermatophyta</taxon>
        <taxon>Magnoliopsida</taxon>
        <taxon>eudicotyledons</taxon>
        <taxon>Gunneridae</taxon>
        <taxon>Pentapetalae</taxon>
        <taxon>rosids</taxon>
        <taxon>fabids</taxon>
        <taxon>Rosales</taxon>
        <taxon>Cannabaceae</taxon>
        <taxon>Parasponia</taxon>
    </lineage>
</organism>
<keyword evidence="3" id="KW-1185">Reference proteome</keyword>
<dbReference type="AlphaFoldDB" id="A0A2P5D4S1"/>
<name>A0A2P5D4S1_PARAD</name>
<feature type="region of interest" description="Disordered" evidence="1">
    <location>
        <begin position="72"/>
        <end position="104"/>
    </location>
</feature>
<evidence type="ECO:0000256" key="1">
    <source>
        <dbReference type="SAM" id="MobiDB-lite"/>
    </source>
</evidence>